<sequence>MQEANAQMALRLHQITGEPLAHCSYLLNQTKGDYETALKILERILQQRQQESTGQTAETPDAGLTDAPSAASVVDLEHRVQRLETQLALLAETLDTVSGKLTLLLEKLSSDPQ</sequence>
<proteinExistence type="predicted"/>
<comment type="caution">
    <text evidence="2">The sequence shown here is derived from an EMBL/GenBank/DDBJ whole genome shotgun (WGS) entry which is preliminary data.</text>
</comment>
<feature type="compositionally biased region" description="Polar residues" evidence="1">
    <location>
        <begin position="49"/>
        <end position="58"/>
    </location>
</feature>
<reference evidence="3" key="1">
    <citation type="submission" date="2018-09" db="EMBL/GenBank/DDBJ databases">
        <authorList>
            <person name="Zhu H."/>
        </authorList>
    </citation>
    <scope>NUCLEOTIDE SEQUENCE [LARGE SCALE GENOMIC DNA]</scope>
    <source>
        <strain evidence="3">K1R23-30</strain>
    </source>
</reference>
<feature type="region of interest" description="Disordered" evidence="1">
    <location>
        <begin position="49"/>
        <end position="69"/>
    </location>
</feature>
<dbReference type="Proteomes" id="UP000265955">
    <property type="component" value="Unassembled WGS sequence"/>
</dbReference>
<protein>
    <submittedName>
        <fullName evidence="2">Uncharacterized protein</fullName>
    </submittedName>
</protein>
<dbReference type="EMBL" id="QYUO01000002">
    <property type="protein sequence ID" value="RJF96029.1"/>
    <property type="molecule type" value="Genomic_DNA"/>
</dbReference>
<organism evidence="2 3">
    <name type="scientific">Noviherbaspirillum saxi</name>
    <dbReference type="NCBI Taxonomy" id="2320863"/>
    <lineage>
        <taxon>Bacteria</taxon>
        <taxon>Pseudomonadati</taxon>
        <taxon>Pseudomonadota</taxon>
        <taxon>Betaproteobacteria</taxon>
        <taxon>Burkholderiales</taxon>
        <taxon>Oxalobacteraceae</taxon>
        <taxon>Noviherbaspirillum</taxon>
    </lineage>
</organism>
<accession>A0A3A3FQN4</accession>
<dbReference type="AlphaFoldDB" id="A0A3A3FQN4"/>
<evidence type="ECO:0000313" key="2">
    <source>
        <dbReference type="EMBL" id="RJF96029.1"/>
    </source>
</evidence>
<evidence type="ECO:0000313" key="3">
    <source>
        <dbReference type="Proteomes" id="UP000265955"/>
    </source>
</evidence>
<name>A0A3A3FQN4_9BURK</name>
<dbReference type="OrthoDB" id="9868144at2"/>
<gene>
    <name evidence="2" type="ORF">D3871_22050</name>
</gene>
<evidence type="ECO:0000256" key="1">
    <source>
        <dbReference type="SAM" id="MobiDB-lite"/>
    </source>
</evidence>
<dbReference type="RefSeq" id="WP_119771176.1">
    <property type="nucleotide sequence ID" value="NZ_QYUO01000002.1"/>
</dbReference>
<keyword evidence="3" id="KW-1185">Reference proteome</keyword>